<gene>
    <name evidence="2" type="ORF">AKAME5_000088100</name>
</gene>
<sequence length="66" mass="7367">MTAYNIDNLGIKAILKTTGKATAKVMVKSPDGKSGAAEREEEQTQENQVKTEEKEAQKKEEEEKKK</sequence>
<dbReference type="Proteomes" id="UP001279410">
    <property type="component" value="Unassembled WGS sequence"/>
</dbReference>
<comment type="caution">
    <text evidence="2">The sequence shown here is derived from an EMBL/GenBank/DDBJ whole genome shotgun (WGS) entry which is preliminary data.</text>
</comment>
<feature type="region of interest" description="Disordered" evidence="1">
    <location>
        <begin position="19"/>
        <end position="66"/>
    </location>
</feature>
<keyword evidence="3" id="KW-1185">Reference proteome</keyword>
<organism evidence="2 3">
    <name type="scientific">Lates japonicus</name>
    <name type="common">Japanese lates</name>
    <dbReference type="NCBI Taxonomy" id="270547"/>
    <lineage>
        <taxon>Eukaryota</taxon>
        <taxon>Metazoa</taxon>
        <taxon>Chordata</taxon>
        <taxon>Craniata</taxon>
        <taxon>Vertebrata</taxon>
        <taxon>Euteleostomi</taxon>
        <taxon>Actinopterygii</taxon>
        <taxon>Neopterygii</taxon>
        <taxon>Teleostei</taxon>
        <taxon>Neoteleostei</taxon>
        <taxon>Acanthomorphata</taxon>
        <taxon>Carangaria</taxon>
        <taxon>Carangaria incertae sedis</taxon>
        <taxon>Centropomidae</taxon>
        <taxon>Lates</taxon>
    </lineage>
</organism>
<protein>
    <submittedName>
        <fullName evidence="2">Spartin isoform X1</fullName>
    </submittedName>
</protein>
<dbReference type="AlphaFoldDB" id="A0AAD3QWX7"/>
<evidence type="ECO:0000313" key="3">
    <source>
        <dbReference type="Proteomes" id="UP001279410"/>
    </source>
</evidence>
<proteinExistence type="predicted"/>
<accession>A0AAD3QWX7</accession>
<name>A0AAD3QWX7_LATJO</name>
<feature type="compositionally biased region" description="Basic and acidic residues" evidence="1">
    <location>
        <begin position="49"/>
        <end position="66"/>
    </location>
</feature>
<reference evidence="2" key="1">
    <citation type="submission" date="2022-08" db="EMBL/GenBank/DDBJ databases">
        <title>Genome sequencing of akame (Lates japonicus).</title>
        <authorList>
            <person name="Hashiguchi Y."/>
            <person name="Takahashi H."/>
        </authorList>
    </citation>
    <scope>NUCLEOTIDE SEQUENCE</scope>
    <source>
        <strain evidence="2">Kochi</strain>
    </source>
</reference>
<evidence type="ECO:0000256" key="1">
    <source>
        <dbReference type="SAM" id="MobiDB-lite"/>
    </source>
</evidence>
<evidence type="ECO:0000313" key="2">
    <source>
        <dbReference type="EMBL" id="GLD46530.1"/>
    </source>
</evidence>
<dbReference type="EMBL" id="BRZM01000002">
    <property type="protein sequence ID" value="GLD46530.1"/>
    <property type="molecule type" value="Genomic_DNA"/>
</dbReference>